<reference evidence="8" key="1">
    <citation type="submission" date="2017-05" db="EMBL/GenBank/DDBJ databases">
        <authorList>
            <person name="Imhoff J.F."/>
            <person name="Rahn T."/>
            <person name="Kuenzel S."/>
            <person name="Neulinger S.C."/>
        </authorList>
    </citation>
    <scope>NUCLEOTIDE SEQUENCE</scope>
    <source>
        <strain evidence="8">LMG 28126</strain>
    </source>
</reference>
<evidence type="ECO:0000259" key="7">
    <source>
        <dbReference type="Pfam" id="PF00892"/>
    </source>
</evidence>
<comment type="similarity">
    <text evidence="2">Belongs to the drug/metabolite transporter (DMT) superfamily. 10 TMS drug/metabolite exporter (DME) (TC 2.A.7.3) family.</text>
</comment>
<dbReference type="InterPro" id="IPR037185">
    <property type="entry name" value="EmrE-like"/>
</dbReference>
<dbReference type="AlphaFoldDB" id="A0A934WIS9"/>
<evidence type="ECO:0000256" key="5">
    <source>
        <dbReference type="ARBA" id="ARBA00023136"/>
    </source>
</evidence>
<name>A0A934WIS9_9RHOB</name>
<comment type="caution">
    <text evidence="8">The sequence shown here is derived from an EMBL/GenBank/DDBJ whole genome shotgun (WGS) entry which is preliminary data.</text>
</comment>
<feature type="transmembrane region" description="Helical" evidence="6">
    <location>
        <begin position="125"/>
        <end position="143"/>
    </location>
</feature>
<evidence type="ECO:0000256" key="2">
    <source>
        <dbReference type="ARBA" id="ARBA00009853"/>
    </source>
</evidence>
<feature type="transmembrane region" description="Helical" evidence="6">
    <location>
        <begin position="31"/>
        <end position="52"/>
    </location>
</feature>
<dbReference type="PANTHER" id="PTHR22911">
    <property type="entry name" value="ACYL-MALONYL CONDENSING ENZYME-RELATED"/>
    <property type="match status" value="1"/>
</dbReference>
<keyword evidence="5 6" id="KW-0472">Membrane</keyword>
<feature type="transmembrane region" description="Helical" evidence="6">
    <location>
        <begin position="96"/>
        <end position="113"/>
    </location>
</feature>
<evidence type="ECO:0000256" key="4">
    <source>
        <dbReference type="ARBA" id="ARBA00022989"/>
    </source>
</evidence>
<organism evidence="8 9">
    <name type="scientific">Rhodobaculum claviforme</name>
    <dbReference type="NCBI Taxonomy" id="1549854"/>
    <lineage>
        <taxon>Bacteria</taxon>
        <taxon>Pseudomonadati</taxon>
        <taxon>Pseudomonadota</taxon>
        <taxon>Alphaproteobacteria</taxon>
        <taxon>Rhodobacterales</taxon>
        <taxon>Paracoccaceae</taxon>
        <taxon>Rhodobaculum</taxon>
    </lineage>
</organism>
<evidence type="ECO:0000313" key="9">
    <source>
        <dbReference type="Proteomes" id="UP000706333"/>
    </source>
</evidence>
<feature type="domain" description="EamA" evidence="7">
    <location>
        <begin position="4"/>
        <end position="135"/>
    </location>
</feature>
<evidence type="ECO:0000313" key="8">
    <source>
        <dbReference type="EMBL" id="MBK5926818.1"/>
    </source>
</evidence>
<dbReference type="PANTHER" id="PTHR22911:SF6">
    <property type="entry name" value="SOLUTE CARRIER FAMILY 35 MEMBER G1"/>
    <property type="match status" value="1"/>
</dbReference>
<feature type="transmembrane region" description="Helical" evidence="6">
    <location>
        <begin position="211"/>
        <end position="229"/>
    </location>
</feature>
<gene>
    <name evidence="8" type="ORF">CCR87_05550</name>
</gene>
<feature type="transmembrane region" description="Helical" evidence="6">
    <location>
        <begin position="72"/>
        <end position="90"/>
    </location>
</feature>
<feature type="transmembrane region" description="Helical" evidence="6">
    <location>
        <begin position="241"/>
        <end position="260"/>
    </location>
</feature>
<feature type="transmembrane region" description="Helical" evidence="6">
    <location>
        <begin position="184"/>
        <end position="205"/>
    </location>
</feature>
<reference evidence="8" key="2">
    <citation type="journal article" date="2020" name="Microorganisms">
        <title>Osmotic Adaptation and Compatible Solute Biosynthesis of Phototrophic Bacteria as Revealed from Genome Analyses.</title>
        <authorList>
            <person name="Imhoff J.F."/>
            <person name="Rahn T."/>
            <person name="Kunzel S."/>
            <person name="Keller A."/>
            <person name="Neulinger S.C."/>
        </authorList>
    </citation>
    <scope>NUCLEOTIDE SEQUENCE</scope>
    <source>
        <strain evidence="8">LMG 28126</strain>
    </source>
</reference>
<evidence type="ECO:0000256" key="3">
    <source>
        <dbReference type="ARBA" id="ARBA00022692"/>
    </source>
</evidence>
<proteinExistence type="inferred from homology"/>
<protein>
    <submittedName>
        <fullName evidence="8">EamA family transporter</fullName>
    </submittedName>
</protein>
<keyword evidence="9" id="KW-1185">Reference proteome</keyword>
<dbReference type="SUPFAM" id="SSF103481">
    <property type="entry name" value="Multidrug resistance efflux transporter EmrE"/>
    <property type="match status" value="2"/>
</dbReference>
<feature type="transmembrane region" description="Helical" evidence="6">
    <location>
        <begin position="266"/>
        <end position="283"/>
    </location>
</feature>
<comment type="subcellular location">
    <subcellularLocation>
        <location evidence="1">Membrane</location>
        <topology evidence="1">Multi-pass membrane protein</topology>
    </subcellularLocation>
</comment>
<sequence length="300" mass="30934">MGQGIALRILSGLLFAAMVACVKTVADAVPLGQIVFFRSFFALGPLVLFLWLRNEFPSGLRTRRPGGHALRAVIGAASMFTGFAALSRLGVAEATLLGYLAPLFLTVLAVVILGERLTRSRAAGLALGFAGVLALTAPDLWAAADGLDARRVTGIGLAVLAALLTATAMLQIRRLTATEGPGAIAFWFAVVAALAGLATAPLGWVTPEAPVLGLLVLAGLLGGCAHLAMTMSFKLAEASALAPFEYITLIWAVLADLWLFGTPIGPAFVLALPLLLTGAAVTGRGERRRLPVIPPPAGAP</sequence>
<dbReference type="Pfam" id="PF00892">
    <property type="entry name" value="EamA"/>
    <property type="match status" value="2"/>
</dbReference>
<dbReference type="Proteomes" id="UP000706333">
    <property type="component" value="Unassembled WGS sequence"/>
</dbReference>
<evidence type="ECO:0000256" key="1">
    <source>
        <dbReference type="ARBA" id="ARBA00004141"/>
    </source>
</evidence>
<dbReference type="GO" id="GO:0016020">
    <property type="term" value="C:membrane"/>
    <property type="evidence" value="ECO:0007669"/>
    <property type="project" value="UniProtKB-SubCell"/>
</dbReference>
<dbReference type="EMBL" id="NHSD01000170">
    <property type="protein sequence ID" value="MBK5926818.1"/>
    <property type="molecule type" value="Genomic_DNA"/>
</dbReference>
<accession>A0A934WIS9</accession>
<keyword evidence="3 6" id="KW-0812">Transmembrane</keyword>
<feature type="domain" description="EamA" evidence="7">
    <location>
        <begin position="153"/>
        <end position="282"/>
    </location>
</feature>
<keyword evidence="4 6" id="KW-1133">Transmembrane helix</keyword>
<evidence type="ECO:0000256" key="6">
    <source>
        <dbReference type="SAM" id="Phobius"/>
    </source>
</evidence>
<feature type="transmembrane region" description="Helical" evidence="6">
    <location>
        <begin position="155"/>
        <end position="172"/>
    </location>
</feature>
<dbReference type="InterPro" id="IPR000620">
    <property type="entry name" value="EamA_dom"/>
</dbReference>